<proteinExistence type="predicted"/>
<dbReference type="AlphaFoldDB" id="A0A3E0X1Y1"/>
<keyword evidence="2" id="KW-1185">Reference proteome</keyword>
<name>A0A3E0X1Y1_9GAMM</name>
<comment type="caution">
    <text evidence="1">The sequence shown here is derived from an EMBL/GenBank/DDBJ whole genome shotgun (WGS) entry which is preliminary data.</text>
</comment>
<protein>
    <recommendedName>
        <fullName evidence="3">Prepilin-type N-terminal cleavage/methylation domain-containing protein</fullName>
    </recommendedName>
</protein>
<dbReference type="NCBIfam" id="TIGR02532">
    <property type="entry name" value="IV_pilin_GFxxxE"/>
    <property type="match status" value="1"/>
</dbReference>
<dbReference type="InterPro" id="IPR012902">
    <property type="entry name" value="N_methyl_site"/>
</dbReference>
<gene>
    <name evidence="1" type="ORF">CAL65_00305</name>
</gene>
<sequence>MSRYRQRGFTLLELMISLSILR</sequence>
<evidence type="ECO:0008006" key="3">
    <source>
        <dbReference type="Google" id="ProtNLM"/>
    </source>
</evidence>
<evidence type="ECO:0000313" key="1">
    <source>
        <dbReference type="EMBL" id="RFA39621.1"/>
    </source>
</evidence>
<accession>A0A3E0X1Y1</accession>
<evidence type="ECO:0000313" key="2">
    <source>
        <dbReference type="Proteomes" id="UP000256763"/>
    </source>
</evidence>
<dbReference type="Proteomes" id="UP000256763">
    <property type="component" value="Unassembled WGS sequence"/>
</dbReference>
<dbReference type="EMBL" id="NFZW01000001">
    <property type="protein sequence ID" value="RFA39621.1"/>
    <property type="molecule type" value="Genomic_DNA"/>
</dbReference>
<organism evidence="1 2">
    <name type="scientific">Alkalilimnicola ehrlichii</name>
    <dbReference type="NCBI Taxonomy" id="351052"/>
    <lineage>
        <taxon>Bacteria</taxon>
        <taxon>Pseudomonadati</taxon>
        <taxon>Pseudomonadota</taxon>
        <taxon>Gammaproteobacteria</taxon>
        <taxon>Chromatiales</taxon>
        <taxon>Ectothiorhodospiraceae</taxon>
        <taxon>Alkalilimnicola</taxon>
    </lineage>
</organism>
<dbReference type="Pfam" id="PF07963">
    <property type="entry name" value="N_methyl"/>
    <property type="match status" value="1"/>
</dbReference>
<dbReference type="RefSeq" id="WP_116347376.1">
    <property type="nucleotide sequence ID" value="NZ_NFZW01000001.1"/>
</dbReference>
<reference evidence="2" key="1">
    <citation type="submission" date="2017-05" db="EMBL/GenBank/DDBJ databases">
        <authorList>
            <person name="Sharma S."/>
            <person name="Sidhu C."/>
            <person name="Pinnaka A.K."/>
        </authorList>
    </citation>
    <scope>NUCLEOTIDE SEQUENCE [LARGE SCALE GENOMIC DNA]</scope>
    <source>
        <strain evidence="2">AK93</strain>
    </source>
</reference>